<dbReference type="AlphaFoldDB" id="A0A4R9B320"/>
<evidence type="ECO:0000313" key="6">
    <source>
        <dbReference type="EMBL" id="TFD73931.1"/>
    </source>
</evidence>
<dbReference type="InterPro" id="IPR036754">
    <property type="entry name" value="YbaK/aa-tRNA-synt-asso_dom_sf"/>
</dbReference>
<reference evidence="6 7" key="1">
    <citation type="submission" date="2019-03" db="EMBL/GenBank/DDBJ databases">
        <title>Genomics of glacier-inhabiting Cryobacterium strains.</title>
        <authorList>
            <person name="Liu Q."/>
            <person name="Xin Y.-H."/>
        </authorList>
    </citation>
    <scope>NUCLEOTIDE SEQUENCE [LARGE SCALE GENOMIC DNA]</scope>
    <source>
        <strain evidence="6 7">Hh4</strain>
    </source>
</reference>
<gene>
    <name evidence="6" type="primary">ybaK</name>
    <name evidence="6" type="ORF">E3T48_13735</name>
</gene>
<comment type="caution">
    <text evidence="6">The sequence shown here is derived from an EMBL/GenBank/DDBJ whole genome shotgun (WGS) entry which is preliminary data.</text>
</comment>
<keyword evidence="7" id="KW-1185">Reference proteome</keyword>
<evidence type="ECO:0000256" key="3">
    <source>
        <dbReference type="ARBA" id="ARBA00023239"/>
    </source>
</evidence>
<proteinExistence type="inferred from homology"/>
<comment type="similarity">
    <text evidence="1 4">Belongs to the prolyl-tRNA editing family. YbaK/EbsC subfamily.</text>
</comment>
<name>A0A4R9B320_9MICO</name>
<dbReference type="GO" id="GO:0002161">
    <property type="term" value="F:aminoacyl-tRNA deacylase activity"/>
    <property type="evidence" value="ECO:0007669"/>
    <property type="project" value="InterPro"/>
</dbReference>
<dbReference type="PANTHER" id="PTHR30411">
    <property type="entry name" value="CYTOPLASMIC PROTEIN"/>
    <property type="match status" value="1"/>
</dbReference>
<dbReference type="SUPFAM" id="SSF55826">
    <property type="entry name" value="YbaK/ProRS associated domain"/>
    <property type="match status" value="1"/>
</dbReference>
<dbReference type="Gene3D" id="3.90.960.10">
    <property type="entry name" value="YbaK/aminoacyl-tRNA synthetase-associated domain"/>
    <property type="match status" value="1"/>
</dbReference>
<dbReference type="InterPro" id="IPR004369">
    <property type="entry name" value="Prolyl-tRNA_editing_YbaK/EbsC"/>
</dbReference>
<protein>
    <recommendedName>
        <fullName evidence="4">Cys-tRNA(Pro)/Cys-tRNA(Cys) deacylase</fullName>
        <ecNumber evidence="4">4.2.-.-</ecNumber>
    </recommendedName>
</protein>
<dbReference type="OrthoDB" id="9809296at2"/>
<evidence type="ECO:0000259" key="5">
    <source>
        <dbReference type="Pfam" id="PF04073"/>
    </source>
</evidence>
<evidence type="ECO:0000256" key="2">
    <source>
        <dbReference type="ARBA" id="ARBA00022917"/>
    </source>
</evidence>
<dbReference type="RefSeq" id="WP_134524604.1">
    <property type="nucleotide sequence ID" value="NZ_SOHH01000095.1"/>
</dbReference>
<keyword evidence="3 4" id="KW-0456">Lyase</keyword>
<accession>A0A4R9B320</accession>
<dbReference type="Proteomes" id="UP000298313">
    <property type="component" value="Unassembled WGS sequence"/>
</dbReference>
<evidence type="ECO:0000256" key="4">
    <source>
        <dbReference type="PIRNR" id="PIRNR006181"/>
    </source>
</evidence>
<dbReference type="Pfam" id="PF04073">
    <property type="entry name" value="tRNA_edit"/>
    <property type="match status" value="1"/>
</dbReference>
<dbReference type="GO" id="GO:0016829">
    <property type="term" value="F:lyase activity"/>
    <property type="evidence" value="ECO:0007669"/>
    <property type="project" value="UniProtKB-KW"/>
</dbReference>
<dbReference type="InterPro" id="IPR007214">
    <property type="entry name" value="YbaK/aa-tRNA-synth-assoc-dom"/>
</dbReference>
<evidence type="ECO:0000256" key="1">
    <source>
        <dbReference type="ARBA" id="ARBA00009798"/>
    </source>
</evidence>
<dbReference type="EC" id="4.2.-.-" evidence="4"/>
<sequence>MGKRAEHGAGTPATLALEKAGISFTPHLYDHDAHATNFGLEAAEKLGLDPARVFKTLLAEADGALIVGIVPVTGQLDLKALAASVRAKRAVMADPRTAERKTGYVVGGISPIGQKTSLPTVIDEDAQLFDTVFVSGGRRGFDIELAPADLARVTDAVFAAISRG</sequence>
<keyword evidence="2 4" id="KW-0648">Protein biosynthesis</keyword>
<dbReference type="PANTHER" id="PTHR30411:SF0">
    <property type="entry name" value="CYS-TRNA(PRO)_CYS-TRNA(CYS) DEACYLASE YBAK"/>
    <property type="match status" value="1"/>
</dbReference>
<evidence type="ECO:0000313" key="7">
    <source>
        <dbReference type="Proteomes" id="UP000298313"/>
    </source>
</evidence>
<organism evidence="6 7">
    <name type="scientific">Cryobacterium fucosi</name>
    <dbReference type="NCBI Taxonomy" id="1259157"/>
    <lineage>
        <taxon>Bacteria</taxon>
        <taxon>Bacillati</taxon>
        <taxon>Actinomycetota</taxon>
        <taxon>Actinomycetes</taxon>
        <taxon>Micrococcales</taxon>
        <taxon>Microbacteriaceae</taxon>
        <taxon>Cryobacterium</taxon>
    </lineage>
</organism>
<dbReference type="GO" id="GO:0006412">
    <property type="term" value="P:translation"/>
    <property type="evidence" value="ECO:0007669"/>
    <property type="project" value="UniProtKB-KW"/>
</dbReference>
<feature type="domain" description="YbaK/aminoacyl-tRNA synthetase-associated" evidence="5">
    <location>
        <begin position="41"/>
        <end position="152"/>
    </location>
</feature>
<dbReference type="EMBL" id="SOHH01000095">
    <property type="protein sequence ID" value="TFD73931.1"/>
    <property type="molecule type" value="Genomic_DNA"/>
</dbReference>
<dbReference type="CDD" id="cd00002">
    <property type="entry name" value="YbaK_deacylase"/>
    <property type="match status" value="1"/>
</dbReference>
<dbReference type="NCBIfam" id="TIGR00011">
    <property type="entry name" value="YbaK_EbsC"/>
    <property type="match status" value="1"/>
</dbReference>
<dbReference type="PIRSF" id="PIRSF006181">
    <property type="entry name" value="EbsC_YbaK"/>
    <property type="match status" value="1"/>
</dbReference>